<comment type="similarity">
    <text evidence="1">Belongs to the protease inhibitor I3 (leguminous Kunitz-type inhibitor) family.</text>
</comment>
<dbReference type="SUPFAM" id="SSF50386">
    <property type="entry name" value="STI-like"/>
    <property type="match status" value="1"/>
</dbReference>
<evidence type="ECO:0000256" key="2">
    <source>
        <dbReference type="ARBA" id="ARBA00023157"/>
    </source>
</evidence>
<feature type="non-terminal residue" evidence="3">
    <location>
        <position position="1"/>
    </location>
</feature>
<feature type="non-terminal residue" evidence="3">
    <location>
        <position position="172"/>
    </location>
</feature>
<dbReference type="EMBL" id="GQ166187">
    <property type="protein sequence ID" value="ACY64756.1"/>
    <property type="molecule type" value="Genomic_DNA"/>
</dbReference>
<reference evidence="3" key="1">
    <citation type="journal article" date="2009" name="Biosci. Biotechnol. Biochem.">
        <title>Genomic and cDNA cloning, expression, purification, and characterization of chymotrypsin-trypsin inhibitor from winged bean seeds.</title>
        <authorList>
            <person name="Roy S."/>
            <person name="Dutta S.K."/>
        </authorList>
    </citation>
    <scope>NUCLEOTIDE SEQUENCE</scope>
    <source>
        <tissue evidence="3">Seeds</tissue>
    </source>
</reference>
<dbReference type="Gene3D" id="2.80.10.50">
    <property type="match status" value="1"/>
</dbReference>
<dbReference type="CDD" id="cd23362">
    <property type="entry name" value="beta-trefoil_STI_WCI3-like"/>
    <property type="match status" value="1"/>
</dbReference>
<gene>
    <name evidence="3" type="primary">WTI-1B</name>
    <name evidence="4" type="synonym">CTI</name>
</gene>
<dbReference type="PROSITE" id="PS00283">
    <property type="entry name" value="SOYBEAN_KUNITZ"/>
    <property type="match status" value="1"/>
</dbReference>
<evidence type="ECO:0000256" key="1">
    <source>
        <dbReference type="ARBA" id="ARBA00005440"/>
    </source>
</evidence>
<name>B4F6G4_PSOTE</name>
<accession>B4F6G4</accession>
<evidence type="ECO:0000313" key="4">
    <source>
        <dbReference type="EMBL" id="ACY64756.1"/>
    </source>
</evidence>
<sequence length="172" mass="19217">EPLLDSEGELVRNGGTYYLLPDRWALGGGIEAAATGTETCPLTVVRSPNEVSVGEPLRISSQLRSGFIPDYSLVRIGFANPPKCAPSPWWTVVEDQPQQPSVKLSELKSTKFDYLFKFEKVTSKFSSYKLKYCAKRDTCKDIGIYRDQKGYARLVVTDENPLVVIFKKVESS</sequence>
<dbReference type="InterPro" id="IPR011065">
    <property type="entry name" value="Kunitz_inhibitor_STI-like_sf"/>
</dbReference>
<dbReference type="EMBL" id="AY997024">
    <property type="protein sequence ID" value="AAY57200.1"/>
    <property type="molecule type" value="mRNA"/>
</dbReference>
<evidence type="ECO:0000313" key="3">
    <source>
        <dbReference type="EMBL" id="AAY57200.1"/>
    </source>
</evidence>
<dbReference type="SMART" id="SM00452">
    <property type="entry name" value="STI"/>
    <property type="match status" value="1"/>
</dbReference>
<keyword evidence="2" id="KW-1015">Disulfide bond</keyword>
<reference evidence="4" key="2">
    <citation type="submission" date="2009-05" db="EMBL/GenBank/DDBJ databases">
        <title>Cloning of winged bean chymotrypsin-trypsin inhibitor (WbCTI) gene from genomic DNA.</title>
        <authorList>
            <person name="Roy S."/>
            <person name="Dutta S.K."/>
        </authorList>
    </citation>
    <scope>NUCLEOTIDE SEQUENCE</scope>
</reference>
<dbReference type="InterPro" id="IPR002160">
    <property type="entry name" value="Prot_inh_Kunz-lg"/>
</dbReference>
<dbReference type="PANTHER" id="PTHR33107">
    <property type="entry name" value="KUNITZ TRYPSIN INHIBITOR 2"/>
    <property type="match status" value="1"/>
</dbReference>
<protein>
    <submittedName>
        <fullName evidence="4">Chymotrypsin-trypsin inhibitor</fullName>
    </submittedName>
    <submittedName>
        <fullName evidence="3">Trypsin inhibitor 1B</fullName>
    </submittedName>
</protein>
<organism evidence="3">
    <name type="scientific">Psophocarpus tetragonolobus</name>
    <name type="common">Winged bean</name>
    <name type="synonym">Dolichos tetragonolobus</name>
    <dbReference type="NCBI Taxonomy" id="3891"/>
    <lineage>
        <taxon>Eukaryota</taxon>
        <taxon>Viridiplantae</taxon>
        <taxon>Streptophyta</taxon>
        <taxon>Embryophyta</taxon>
        <taxon>Tracheophyta</taxon>
        <taxon>Spermatophyta</taxon>
        <taxon>Magnoliopsida</taxon>
        <taxon>eudicotyledons</taxon>
        <taxon>Gunneridae</taxon>
        <taxon>Pentapetalae</taxon>
        <taxon>rosids</taxon>
        <taxon>fabids</taxon>
        <taxon>Fabales</taxon>
        <taxon>Fabaceae</taxon>
        <taxon>Papilionoideae</taxon>
        <taxon>50 kb inversion clade</taxon>
        <taxon>NPAAA clade</taxon>
        <taxon>indigoferoid/millettioid clade</taxon>
        <taxon>Phaseoleae</taxon>
        <taxon>Psophocarpus</taxon>
    </lineage>
</organism>
<dbReference type="SMR" id="B4F6G4"/>
<dbReference type="PRINTS" id="PR00291">
    <property type="entry name" value="KUNITZINHBTR"/>
</dbReference>
<proteinExistence type="evidence at transcript level"/>
<dbReference type="AlphaFoldDB" id="B4F6G4"/>
<dbReference type="MEROPS" id="I03.011"/>
<dbReference type="GO" id="GO:0004866">
    <property type="term" value="F:endopeptidase inhibitor activity"/>
    <property type="evidence" value="ECO:0007669"/>
    <property type="project" value="InterPro"/>
</dbReference>
<dbReference type="PANTHER" id="PTHR33107:SF81">
    <property type="entry name" value="TRYPSIN INHIBITOR A"/>
    <property type="match status" value="1"/>
</dbReference>
<dbReference type="Pfam" id="PF00197">
    <property type="entry name" value="Kunitz_legume"/>
    <property type="match status" value="1"/>
</dbReference>